<dbReference type="SUPFAM" id="SSF52058">
    <property type="entry name" value="L domain-like"/>
    <property type="match status" value="1"/>
</dbReference>
<dbReference type="AlphaFoldDB" id="A0AAD8M3W1"/>
<reference evidence="1" key="2">
    <citation type="submission" date="2023-05" db="EMBL/GenBank/DDBJ databases">
        <authorList>
            <person name="Schelkunov M.I."/>
        </authorList>
    </citation>
    <scope>NUCLEOTIDE SEQUENCE</scope>
    <source>
        <strain evidence="1">Hsosn_3</strain>
        <tissue evidence="1">Leaf</tissue>
    </source>
</reference>
<dbReference type="Gene3D" id="3.80.10.10">
    <property type="entry name" value="Ribonuclease Inhibitor"/>
    <property type="match status" value="1"/>
</dbReference>
<proteinExistence type="predicted"/>
<dbReference type="PANTHER" id="PTHR15140:SF37">
    <property type="entry name" value="UBIQUITIN-LIKE DOMAIN-CONTAINING PROTEIN"/>
    <property type="match status" value="1"/>
</dbReference>
<comment type="caution">
    <text evidence="1">The sequence shown here is derived from an EMBL/GenBank/DDBJ whole genome shotgun (WGS) entry which is preliminary data.</text>
</comment>
<accession>A0AAD8M3W1</accession>
<dbReference type="PANTHER" id="PTHR15140">
    <property type="entry name" value="TUBULIN-SPECIFIC CHAPERONE E"/>
    <property type="match status" value="1"/>
</dbReference>
<dbReference type="InterPro" id="IPR032675">
    <property type="entry name" value="LRR_dom_sf"/>
</dbReference>
<dbReference type="EMBL" id="JAUIZM010000010">
    <property type="protein sequence ID" value="KAK1358699.1"/>
    <property type="molecule type" value="Genomic_DNA"/>
</dbReference>
<evidence type="ECO:0000313" key="1">
    <source>
        <dbReference type="EMBL" id="KAK1358699.1"/>
    </source>
</evidence>
<keyword evidence="2" id="KW-1185">Reference proteome</keyword>
<dbReference type="Proteomes" id="UP001237642">
    <property type="component" value="Unassembled WGS sequence"/>
</dbReference>
<name>A0AAD8M3W1_9APIA</name>
<protein>
    <submittedName>
        <fullName evidence="1">Disease resistance protein</fullName>
    </submittedName>
</protein>
<reference evidence="1" key="1">
    <citation type="submission" date="2023-02" db="EMBL/GenBank/DDBJ databases">
        <title>Genome of toxic invasive species Heracleum sosnowskyi carries increased number of genes despite the absence of recent whole-genome duplications.</title>
        <authorList>
            <person name="Schelkunov M."/>
            <person name="Shtratnikova V."/>
            <person name="Makarenko M."/>
            <person name="Klepikova A."/>
            <person name="Omelchenko D."/>
            <person name="Novikova G."/>
            <person name="Obukhova E."/>
            <person name="Bogdanov V."/>
            <person name="Penin A."/>
            <person name="Logacheva M."/>
        </authorList>
    </citation>
    <scope>NUCLEOTIDE SEQUENCE</scope>
    <source>
        <strain evidence="1">Hsosn_3</strain>
        <tissue evidence="1">Leaf</tissue>
    </source>
</reference>
<organism evidence="1 2">
    <name type="scientific">Heracleum sosnowskyi</name>
    <dbReference type="NCBI Taxonomy" id="360622"/>
    <lineage>
        <taxon>Eukaryota</taxon>
        <taxon>Viridiplantae</taxon>
        <taxon>Streptophyta</taxon>
        <taxon>Embryophyta</taxon>
        <taxon>Tracheophyta</taxon>
        <taxon>Spermatophyta</taxon>
        <taxon>Magnoliopsida</taxon>
        <taxon>eudicotyledons</taxon>
        <taxon>Gunneridae</taxon>
        <taxon>Pentapetalae</taxon>
        <taxon>asterids</taxon>
        <taxon>campanulids</taxon>
        <taxon>Apiales</taxon>
        <taxon>Apiaceae</taxon>
        <taxon>Apioideae</taxon>
        <taxon>apioid superclade</taxon>
        <taxon>Tordylieae</taxon>
        <taxon>Tordyliinae</taxon>
        <taxon>Heracleum</taxon>
    </lineage>
</organism>
<evidence type="ECO:0000313" key="2">
    <source>
        <dbReference type="Proteomes" id="UP001237642"/>
    </source>
</evidence>
<gene>
    <name evidence="1" type="ORF">POM88_043173</name>
</gene>
<sequence>MPLVFPQTVLGILQKSPIQILRMYQSYEIPSNIRALDLSSIELFVFPSELLQLVHLRYLELRFRSGNPPESISNLRELQTLIMSSRMNMVVPKNMWKIINLRHLLIKSGENLVHLSDVEEEPILVENLLAMSLVSPTRPCQNILFSTRNLQELGLCGPLTTKTGDLKFPEQPLRKLKKKFKATRLSTSVIFPGSLKYLTISNTHLDWTEAWLFEMIPNLEVLKLIFHAFVGKDWETSPKAFPRLKFLRLYELDIVNWTVSRDHFPMIQGYRCTDAPFLMEILEDFGNICTLEWIELSGCSDAAISSARDIQKEQKRNGNDWLKILLNAGPTPTPT</sequence>